<dbReference type="Pfam" id="PF04379">
    <property type="entry name" value="DUF525"/>
    <property type="match status" value="1"/>
</dbReference>
<dbReference type="EMBL" id="BBYR01000033">
    <property type="protein sequence ID" value="GAP36278.1"/>
    <property type="molecule type" value="Genomic_DNA"/>
</dbReference>
<feature type="domain" description="ApaG" evidence="1">
    <location>
        <begin position="1"/>
        <end position="124"/>
    </location>
</feature>
<evidence type="ECO:0000313" key="2">
    <source>
        <dbReference type="EMBL" id="GAP36278.1"/>
    </source>
</evidence>
<sequence length="124" mass="13673">MARPEFTCSVVVRPLPEQTDPSVPHYAFAYTVTIRNSGDVTAQLIARHWVITDANEAVEEVRGLAVVGHQPVLRPGESFDYTSWTRIATPHGTMRGTFFCMTEDARPFEAPIAEFGLAVASSLH</sequence>
<dbReference type="GO" id="GO:0070987">
    <property type="term" value="P:error-free translesion synthesis"/>
    <property type="evidence" value="ECO:0007669"/>
    <property type="project" value="TreeGrafter"/>
</dbReference>
<reference evidence="2 3" key="2">
    <citation type="journal article" date="2016" name="Science">
        <title>A bacterium that degrades and assimilates poly(ethylene terephthalate).</title>
        <authorList>
            <person name="Yoshida S."/>
            <person name="Hiraga K."/>
            <person name="Takehana T."/>
            <person name="Taniguchi I."/>
            <person name="Yamaji H."/>
            <person name="Maeda Y."/>
            <person name="Toyohara K."/>
            <person name="Miyamoto K."/>
            <person name="Kimura Y."/>
            <person name="Oda K."/>
        </authorList>
    </citation>
    <scope>NUCLEOTIDE SEQUENCE [LARGE SCALE GENOMIC DNA]</scope>
    <source>
        <strain evidence="3">NBRC 110686 / TISTR 2288 / 201-F6</strain>
    </source>
</reference>
<dbReference type="Gene3D" id="2.60.40.1470">
    <property type="entry name" value="ApaG domain"/>
    <property type="match status" value="1"/>
</dbReference>
<dbReference type="InterPro" id="IPR036767">
    <property type="entry name" value="ApaG_sf"/>
</dbReference>
<evidence type="ECO:0000313" key="3">
    <source>
        <dbReference type="Proteomes" id="UP000037660"/>
    </source>
</evidence>
<reference evidence="3" key="1">
    <citation type="submission" date="2015-07" db="EMBL/GenBank/DDBJ databases">
        <title>Discovery of a poly(ethylene terephthalate assimilation.</title>
        <authorList>
            <person name="Yoshida S."/>
            <person name="Hiraga K."/>
            <person name="Takehana T."/>
            <person name="Taniguchi I."/>
            <person name="Yamaji H."/>
            <person name="Maeda Y."/>
            <person name="Toyohara K."/>
            <person name="Miyamoto K."/>
            <person name="Kimura Y."/>
            <person name="Oda K."/>
        </authorList>
    </citation>
    <scope>NUCLEOTIDE SEQUENCE [LARGE SCALE GENOMIC DNA]</scope>
    <source>
        <strain evidence="3">NBRC 110686 / TISTR 2288 / 201-F6</strain>
    </source>
</reference>
<dbReference type="InterPro" id="IPR007474">
    <property type="entry name" value="ApaG_domain"/>
</dbReference>
<organism evidence="2 3">
    <name type="scientific">Piscinibacter sakaiensis</name>
    <name type="common">Ideonella sakaiensis</name>
    <dbReference type="NCBI Taxonomy" id="1547922"/>
    <lineage>
        <taxon>Bacteria</taxon>
        <taxon>Pseudomonadati</taxon>
        <taxon>Pseudomonadota</taxon>
        <taxon>Betaproteobacteria</taxon>
        <taxon>Burkholderiales</taxon>
        <taxon>Sphaerotilaceae</taxon>
        <taxon>Piscinibacter</taxon>
    </lineage>
</organism>
<dbReference type="PROSITE" id="PS51087">
    <property type="entry name" value="APAG"/>
    <property type="match status" value="1"/>
</dbReference>
<dbReference type="OrthoDB" id="9795226at2"/>
<protein>
    <submittedName>
        <fullName evidence="2">ApaG protein</fullName>
    </submittedName>
</protein>
<gene>
    <name evidence="2" type="ORF">ISF6_2118</name>
</gene>
<dbReference type="SUPFAM" id="SSF110069">
    <property type="entry name" value="ApaG-like"/>
    <property type="match status" value="1"/>
</dbReference>
<dbReference type="STRING" id="1547922.ISF6_2118"/>
<comment type="caution">
    <text evidence="2">The sequence shown here is derived from an EMBL/GenBank/DDBJ whole genome shotgun (WGS) entry which is preliminary data.</text>
</comment>
<dbReference type="Proteomes" id="UP000037660">
    <property type="component" value="Unassembled WGS sequence"/>
</dbReference>
<dbReference type="PANTHER" id="PTHR14289">
    <property type="entry name" value="F-BOX ONLY PROTEIN 3"/>
    <property type="match status" value="1"/>
</dbReference>
<name>A0A0K8P0W6_PISS1</name>
<proteinExistence type="predicted"/>
<keyword evidence="3" id="KW-1185">Reference proteome</keyword>
<dbReference type="NCBIfam" id="NF003967">
    <property type="entry name" value="PRK05461.1"/>
    <property type="match status" value="1"/>
</dbReference>
<dbReference type="AlphaFoldDB" id="A0A0K8P0W6"/>
<evidence type="ECO:0000259" key="1">
    <source>
        <dbReference type="PROSITE" id="PS51087"/>
    </source>
</evidence>
<accession>A0A0K8P0W6</accession>
<dbReference type="PANTHER" id="PTHR14289:SF16">
    <property type="entry name" value="POLYMERASE DELTA-INTERACTING PROTEIN 2"/>
    <property type="match status" value="1"/>
</dbReference>
<dbReference type="RefSeq" id="WP_054020273.1">
    <property type="nucleotide sequence ID" value="NZ_BBYR01000033.1"/>
</dbReference>